<name>E1Y3Y2_9CAUD</name>
<sequence length="132" mass="14197">MAYCHSTGWQCDNHVNQPKRKRTMTTTNNATVTINVFKDNEGDYLVTNAPMIAAGITAFQLSGPAVDAEGGPLTVLDGMPGFVLFINANSLRDGEMGLVSDIVARLEPELVETSERPITDKLAAALMQNNDA</sequence>
<protein>
    <submittedName>
        <fullName evidence="1">Uncharacterized protein</fullName>
    </submittedName>
</protein>
<organism evidence="1 2">
    <name type="scientific">Pantoea phage LIMElight</name>
    <dbReference type="NCBI Taxonomy" id="881915"/>
    <lineage>
        <taxon>Viruses</taxon>
        <taxon>Duplodnaviria</taxon>
        <taxon>Heunggongvirae</taxon>
        <taxon>Uroviricota</taxon>
        <taxon>Caudoviricetes</taxon>
        <taxon>Autographivirales</taxon>
        <taxon>Autoscriptoviridae</taxon>
        <taxon>Slopekvirinae</taxon>
        <taxon>Limelightvirus</taxon>
        <taxon>Limelightvirus limelight</taxon>
    </lineage>
</organism>
<dbReference type="RefSeq" id="YP_007002862.1">
    <property type="nucleotide sequence ID" value="NC_019454.1"/>
</dbReference>
<reference evidence="2" key="1">
    <citation type="journal article" date="2011" name="Appl. Environ. Microbiol.">
        <title>Bacteriophages LIMElight and LIMEzero of Pantoea agglomerans, belonging to the "phiKMV-like viruses".</title>
        <authorList>
            <person name="Adriaenssens E.M."/>
            <person name="Ceyssens P.J."/>
            <person name="Dunon V."/>
            <person name="Ackermann H.W."/>
            <person name="Van Vaerenbergh J."/>
            <person name="Maes M."/>
            <person name="De Proft M."/>
            <person name="Lavigne R."/>
        </authorList>
    </citation>
    <scope>NUCLEOTIDE SEQUENCE [LARGE SCALE GENOMIC DNA]</scope>
</reference>
<proteinExistence type="predicted"/>
<evidence type="ECO:0000313" key="1">
    <source>
        <dbReference type="EMBL" id="CBW54767.1"/>
    </source>
</evidence>
<keyword evidence="2" id="KW-1185">Reference proteome</keyword>
<accession>E1Y3Y2</accession>
<dbReference type="Proteomes" id="UP000006684">
    <property type="component" value="Segment"/>
</dbReference>
<dbReference type="GeneID" id="14006732"/>
<dbReference type="KEGG" id="vg:14006732"/>
<evidence type="ECO:0000313" key="2">
    <source>
        <dbReference type="Proteomes" id="UP000006684"/>
    </source>
</evidence>
<dbReference type="EMBL" id="FR687252">
    <property type="protein sequence ID" value="CBW54767.1"/>
    <property type="molecule type" value="Genomic_DNA"/>
</dbReference>